<evidence type="ECO:0000259" key="5">
    <source>
        <dbReference type="Pfam" id="PF13449"/>
    </source>
</evidence>
<keyword evidence="1 2" id="KW-0732">Signal</keyword>
<dbReference type="GO" id="GO:0008253">
    <property type="term" value="F:5'-nucleotidase activity"/>
    <property type="evidence" value="ECO:0007669"/>
    <property type="project" value="TreeGrafter"/>
</dbReference>
<accession>A0A3S9MJ74</accession>
<evidence type="ECO:0000256" key="1">
    <source>
        <dbReference type="ARBA" id="ARBA00022729"/>
    </source>
</evidence>
<reference evidence="6 7" key="1">
    <citation type="journal article" date="2019" name="Int. J. Syst. Evol. Microbiol.">
        <title>Streptomyces cyaneochromogenes sp. nov., a blue pigment-producing actinomycete from manganese-contaminated soil.</title>
        <authorList>
            <person name="Tang X."/>
            <person name="Zhao J."/>
            <person name="Li K."/>
            <person name="Chen Z."/>
            <person name="Sun Y."/>
            <person name="Gao J."/>
        </authorList>
    </citation>
    <scope>NUCLEOTIDE SEQUENCE [LARGE SCALE GENOMIC DNA]</scope>
    <source>
        <strain evidence="6 7">MK-45</strain>
    </source>
</reference>
<dbReference type="OrthoDB" id="1016457at2"/>
<dbReference type="InterPro" id="IPR036907">
    <property type="entry name" value="5'-Nucleotdase_C_sf"/>
</dbReference>
<dbReference type="AlphaFoldDB" id="A0A3S9MJ74"/>
<keyword evidence="7" id="KW-1185">Reference proteome</keyword>
<name>A0A3S9MJ74_9ACTN</name>
<sequence>MRHRLRTRRRRTLVAGLTAAALLGGLAVAGGFAAEPGGTDAVEQHGIRLLDTLTVPAGTSEFGMPFGGLSGIDYDRKSDAYVALSDDRSENGKARYYTLRLPLDGTGFAHDEPDLDGLTVLNDTTGEPFAAKQVDPEAIRWTPGGKSLLWTSEGASSSGQPAFVREASTSGGYERELPLPKAYAPVKSASGTLISGVRNNQALEGLTLSPDGSKAVTVTENALVQDGPAAGLTAKSPSRLLVMDRETGAAEAEHVYEVDPISDAPTAPLPAPVGTYSADRGVSEILAINETDYITVERSFASGVGFSIRLYWTSTIGATDVGGKEKLSGSEKPMAKKLLYDFTTTGTDADNVEGITWGPTLPDGSRSLVLVADDNFGFNGSATKFHLLSVRPGLLAAHTPDVNGDNAVNAKDLAALPGAGPAGDLDGNGRTDSKDSKLWTSYTRDFPTAPKPARTVDVQLLSFNDFHGNLEPPTGRDANLGSKLDPKSTTVGGVEYLATRLNQLREGTEASLTVAAGDVIGASPFLSGLFHDEPTVESMEKLHLDVTSVGNHEFDEGTEELLRMQHGGCHPEDGCYIKDEPYDGAAFPWLAANVIDRTTGEPLLAPTWIKKVDGVEVGFIGMTLEGTPEATGQSGIKSVRFLDEVQTANAAARKLREQGVEALVVLLHEGGIQAGSYGQCDGISGPIVDIAKNLDPAIDTVVTGHTHQPYICSLPDPAGKPRMVTSASSFGRVVTETRLTVDRRTGDVVRDRVAAMNHLVTRTGAKDADQSEVIAKWKALSAPLANRVVGSVTADITRSETRDAESDLANLVADAQLAATSATDKGGAQIALMNPGGVRADLVYATSTGGEAPGEITYAEAFAVQPFAGSLVTVDLTGAQIEKILEEQFNDSGTRAPTLVLGVSKGLTYSYSRGGPVGDRIDPASIKLNGETLNPDTTYRVAANTFLAAGGDGFTTFAQGENTVGGGDDIAALTEYLTASSPVTPPGTDRVTELP</sequence>
<dbReference type="Gene3D" id="3.90.780.10">
    <property type="entry name" value="5'-Nucleotidase, C-terminal domain"/>
    <property type="match status" value="1"/>
</dbReference>
<feature type="domain" description="5'-Nucleotidase C-terminal" evidence="4">
    <location>
        <begin position="788"/>
        <end position="958"/>
    </location>
</feature>
<dbReference type="PRINTS" id="PR01607">
    <property type="entry name" value="APYRASEFAMLY"/>
</dbReference>
<dbReference type="GO" id="GO:0030288">
    <property type="term" value="C:outer membrane-bounded periplasmic space"/>
    <property type="evidence" value="ECO:0007669"/>
    <property type="project" value="TreeGrafter"/>
</dbReference>
<gene>
    <name evidence="6" type="ORF">EJ357_42125</name>
</gene>
<feature type="domain" description="Calcineurin-like phosphoesterase" evidence="3">
    <location>
        <begin position="463"/>
        <end position="709"/>
    </location>
</feature>
<feature type="domain" description="Phytase-like" evidence="5">
    <location>
        <begin position="65"/>
        <end position="376"/>
    </location>
</feature>
<dbReference type="KEGG" id="scya:EJ357_42125"/>
<evidence type="ECO:0008006" key="8">
    <source>
        <dbReference type="Google" id="ProtNLM"/>
    </source>
</evidence>
<dbReference type="InterPro" id="IPR029052">
    <property type="entry name" value="Metallo-depent_PP-like"/>
</dbReference>
<dbReference type="Pfam" id="PF00149">
    <property type="entry name" value="Metallophos"/>
    <property type="match status" value="1"/>
</dbReference>
<dbReference type="SUPFAM" id="SSF55816">
    <property type="entry name" value="5'-nucleotidase (syn. UDP-sugar hydrolase), C-terminal domain"/>
    <property type="match status" value="1"/>
</dbReference>
<dbReference type="InterPro" id="IPR004843">
    <property type="entry name" value="Calcineurin-like_PHP"/>
</dbReference>
<dbReference type="RefSeq" id="WP_126397297.1">
    <property type="nucleotide sequence ID" value="NZ_CP034539.1"/>
</dbReference>
<dbReference type="Pfam" id="PF02872">
    <property type="entry name" value="5_nucleotid_C"/>
    <property type="match status" value="1"/>
</dbReference>
<dbReference type="Pfam" id="PF13449">
    <property type="entry name" value="Phytase-like"/>
    <property type="match status" value="1"/>
</dbReference>
<feature type="chain" id="PRO_5039212933" description="Bifunctional metallophosphatase/5'-nucleotidase" evidence="2">
    <location>
        <begin position="34"/>
        <end position="995"/>
    </location>
</feature>
<dbReference type="InterPro" id="IPR008334">
    <property type="entry name" value="5'-Nucleotdase_C"/>
</dbReference>
<dbReference type="GO" id="GO:0008768">
    <property type="term" value="F:UDP-sugar diphosphatase activity"/>
    <property type="evidence" value="ECO:0007669"/>
    <property type="project" value="TreeGrafter"/>
</dbReference>
<proteinExistence type="predicted"/>
<evidence type="ECO:0000256" key="2">
    <source>
        <dbReference type="SAM" id="SignalP"/>
    </source>
</evidence>
<dbReference type="InterPro" id="IPR027372">
    <property type="entry name" value="Phytase-like_dom"/>
</dbReference>
<protein>
    <recommendedName>
        <fullName evidence="8">Bifunctional metallophosphatase/5'-nucleotidase</fullName>
    </recommendedName>
</protein>
<dbReference type="PANTHER" id="PTHR11575:SF24">
    <property type="entry name" value="5'-NUCLEOTIDASE"/>
    <property type="match status" value="1"/>
</dbReference>
<dbReference type="PANTHER" id="PTHR11575">
    <property type="entry name" value="5'-NUCLEOTIDASE-RELATED"/>
    <property type="match status" value="1"/>
</dbReference>
<evidence type="ECO:0000313" key="7">
    <source>
        <dbReference type="Proteomes" id="UP000280298"/>
    </source>
</evidence>
<dbReference type="EMBL" id="CP034539">
    <property type="protein sequence ID" value="AZQ39228.1"/>
    <property type="molecule type" value="Genomic_DNA"/>
</dbReference>
<organism evidence="6 7">
    <name type="scientific">Streptomyces cyaneochromogenes</name>
    <dbReference type="NCBI Taxonomy" id="2496836"/>
    <lineage>
        <taxon>Bacteria</taxon>
        <taxon>Bacillati</taxon>
        <taxon>Actinomycetota</taxon>
        <taxon>Actinomycetes</taxon>
        <taxon>Kitasatosporales</taxon>
        <taxon>Streptomycetaceae</taxon>
        <taxon>Streptomyces</taxon>
    </lineage>
</organism>
<evidence type="ECO:0000259" key="3">
    <source>
        <dbReference type="Pfam" id="PF00149"/>
    </source>
</evidence>
<dbReference type="InterPro" id="IPR006179">
    <property type="entry name" value="5_nucleotidase/apyrase"/>
</dbReference>
<dbReference type="Gene3D" id="3.60.21.10">
    <property type="match status" value="1"/>
</dbReference>
<evidence type="ECO:0000259" key="4">
    <source>
        <dbReference type="Pfam" id="PF02872"/>
    </source>
</evidence>
<evidence type="ECO:0000313" key="6">
    <source>
        <dbReference type="EMBL" id="AZQ39228.1"/>
    </source>
</evidence>
<dbReference type="Proteomes" id="UP000280298">
    <property type="component" value="Chromosome"/>
</dbReference>
<feature type="signal peptide" evidence="2">
    <location>
        <begin position="1"/>
        <end position="33"/>
    </location>
</feature>
<dbReference type="SUPFAM" id="SSF75011">
    <property type="entry name" value="3-carboxy-cis,cis-mucoante lactonizing enzyme"/>
    <property type="match status" value="1"/>
</dbReference>
<dbReference type="GO" id="GO:0009166">
    <property type="term" value="P:nucleotide catabolic process"/>
    <property type="evidence" value="ECO:0007669"/>
    <property type="project" value="InterPro"/>
</dbReference>
<dbReference type="SUPFAM" id="SSF56300">
    <property type="entry name" value="Metallo-dependent phosphatases"/>
    <property type="match status" value="1"/>
</dbReference>